<evidence type="ECO:0000256" key="2">
    <source>
        <dbReference type="ARBA" id="ARBA00022679"/>
    </source>
</evidence>
<feature type="compositionally biased region" description="Acidic residues" evidence="6">
    <location>
        <begin position="423"/>
        <end position="432"/>
    </location>
</feature>
<dbReference type="InterPro" id="IPR002298">
    <property type="entry name" value="DNA_polymerase_A"/>
</dbReference>
<dbReference type="PANTHER" id="PTHR10133:SF62">
    <property type="entry name" value="DNA POLYMERASE THETA"/>
    <property type="match status" value="1"/>
</dbReference>
<comment type="caution">
    <text evidence="8">The sequence shown here is derived from an EMBL/GenBank/DDBJ whole genome shotgun (WGS) entry which is preliminary data.</text>
</comment>
<evidence type="ECO:0000256" key="1">
    <source>
        <dbReference type="ARBA" id="ARBA00012417"/>
    </source>
</evidence>
<dbReference type="InterPro" id="IPR001098">
    <property type="entry name" value="DNA-dir_DNA_pol_A_palm_dom"/>
</dbReference>
<feature type="region of interest" description="Disordered" evidence="6">
    <location>
        <begin position="971"/>
        <end position="996"/>
    </location>
</feature>
<dbReference type="OrthoDB" id="3123at2759"/>
<proteinExistence type="predicted"/>
<dbReference type="GO" id="GO:0003677">
    <property type="term" value="F:DNA binding"/>
    <property type="evidence" value="ECO:0007669"/>
    <property type="project" value="InterPro"/>
</dbReference>
<sequence length="1718" mass="189414">MNSDGSCYASAPARGVLLGEYLYTRRYRGCLPRSCSESPCSVSHTRIDCVAFPTKRSRRVELEQGRRVRRGAKNAEARAVHSWTMNADHWDRDVVASTALDEIETPFGTETSLPRMHNNAKERVLTDARSVSLSDLSSILADGLRRENVTCNEPHNERSHGHIRTDEKRPRRVSAEHVVIGYSALFIEEEDAARADKYVDLVQKQSAVPLNDSAGEERFFQFVLGLLRILALDQVHQAKYLCVGGMGIHQDEIEFLGHLGIPCIPAEEPRVFAEYATQCEKDGHAVLLVSHHPSALGLVSEMVQVLKPGGDLERNVSAVSGKEVASWTNSRPDMYDLNRFESDFPDLKPCQAASYRALVSIQGIKHAKAVKTLSKFRNIEHMWEARDSSSLSVHIRRAIESEIRAQDLARLEREYDPYAYLDQDTDEQETGQDEDRMGSGSGVPATTSPDDYFSQCLREHVNVEAVREAIESRPALALFLVSSEPSSRGYLKWLLLSVGVHADWGSPRSEGLGEDAPVSTLSGISDCEANLKTSVSSSGSLPLAAFLSVSTLTTVEPPSKDPEPEHMNLSGPAVYVIDGIPILIRYLNRDLGLCAPGLGIETGPLVGLLSYMRKLIRTHVGSSHRGIVLVLGSRPRGSVGVGSKKNRALQDCIPWVKRVMQALGVLVLDGDDASVKSHSVPSSRRTYSRRSRRHRQWVSSLDLAAGVAHMCKDRQVPCKIFANDQGFLASQQLLSLGNVELLLVRKAFEILRPNDPMQTSDLLHLHAKVCSSSADSIAYRVDLQTFRALHRPGLQPASIPDVLALAGLPSLVSSQRVKGVKGIGVKTAEALVSLYGSLEQVISEVSRCLSAKETAKQTSRLLTTSTLKKFATFKRENDDSFLGLICDRGQLEMRQSLTRLPEQVRPMMEGFLDHMRDASENAKDDVYDSADRKTLSSLLQALGFKLNQMPKIIQDITGKEEKKEGENAFEHGMTTATGRESSGKALENQRKAGKISGSQSDAPFLFAMKNADSSCSSTVTRLSDPARVAQVLASAAQHHTMGISLVRLDNDHGSEKQMLVISTESDENQLTGIRTERGHPLWQDSENLALVPCSPGQISPGMEYFVSFLADAASASRRQARRSPDSDVVIVSWNPKSVFRALARAVSDPPTLLSHLQAIHLWDISVIYSFVCETVVSSTTERDIMRHAYPSVEQSKALRPRRSENALSTRLEDAVWSASSAFGVLEQVREAYDVPELLSSNALLAIEAPLTSVLARMEWNGLPMSMKALQALQQRLQRARQRHAERMFKVAGHTFDPSSAKQTADVLYGELGARSVREELTDISFSPAPKPKASAKLTATAQQSRPSIRDDVLQCIASGLDAFADMSRITPPTQSYGGQGQSDNQRFASRTNQPRRAMVFAKVLMLYRSASFTERHVLAPLLSAVHADTGCVHSTFKQLGTVTGRISSVEPNLQGMPSSRSLWGALLRSAVQAPKGHKILCADLEQIELTIMASLSEDEELCAAIQKQHDFHALVARKLFDVPDGAPVFDELRQRAKRLTFAVLYGQGVHGLGHVLHKNVSECLELMEKHRQVLPALYRLREDLIEEARHNLFAETLLGRRMPLELITSSIEMQRRKAERQASNMPIQGTQADMMKAILVSIDAKLQVAAMRSRLVLSVHDEVVLVVPDAELARAKRLVADEMRNSLQLPMNVKPRVKIGLGANWHEASSSAKIFQGE</sequence>
<organism evidence="8 9">
    <name type="scientific">Porphyridium purpureum</name>
    <name type="common">Red alga</name>
    <name type="synonym">Porphyridium cruentum</name>
    <dbReference type="NCBI Taxonomy" id="35688"/>
    <lineage>
        <taxon>Eukaryota</taxon>
        <taxon>Rhodophyta</taxon>
        <taxon>Bangiophyceae</taxon>
        <taxon>Porphyridiales</taxon>
        <taxon>Porphyridiaceae</taxon>
        <taxon>Porphyridium</taxon>
    </lineage>
</organism>
<evidence type="ECO:0000256" key="6">
    <source>
        <dbReference type="SAM" id="MobiDB-lite"/>
    </source>
</evidence>
<feature type="region of interest" description="Disordered" evidence="6">
    <location>
        <begin position="419"/>
        <end position="449"/>
    </location>
</feature>
<comment type="catalytic activity">
    <reaction evidence="5">
        <text>DNA(n) + a 2'-deoxyribonucleoside 5'-triphosphate = DNA(n+1) + diphosphate</text>
        <dbReference type="Rhea" id="RHEA:22508"/>
        <dbReference type="Rhea" id="RHEA-COMP:17339"/>
        <dbReference type="Rhea" id="RHEA-COMP:17340"/>
        <dbReference type="ChEBI" id="CHEBI:33019"/>
        <dbReference type="ChEBI" id="CHEBI:61560"/>
        <dbReference type="ChEBI" id="CHEBI:173112"/>
        <dbReference type="EC" id="2.7.7.7"/>
    </reaction>
</comment>
<protein>
    <recommendedName>
        <fullName evidence="1">DNA-directed DNA polymerase</fullName>
        <ecNumber evidence="1">2.7.7.7</ecNumber>
    </recommendedName>
</protein>
<dbReference type="GO" id="GO:0003887">
    <property type="term" value="F:DNA-directed DNA polymerase activity"/>
    <property type="evidence" value="ECO:0007669"/>
    <property type="project" value="UniProtKB-KW"/>
</dbReference>
<dbReference type="GO" id="GO:0006261">
    <property type="term" value="P:DNA-templated DNA replication"/>
    <property type="evidence" value="ECO:0007669"/>
    <property type="project" value="InterPro"/>
</dbReference>
<dbReference type="InterPro" id="IPR043502">
    <property type="entry name" value="DNA/RNA_pol_sf"/>
</dbReference>
<keyword evidence="2" id="KW-0808">Transferase</keyword>
<keyword evidence="4" id="KW-0239">DNA-directed DNA polymerase</keyword>
<dbReference type="Pfam" id="PF00476">
    <property type="entry name" value="DNA_pol_A"/>
    <property type="match status" value="1"/>
</dbReference>
<dbReference type="Proteomes" id="UP000324585">
    <property type="component" value="Unassembled WGS sequence"/>
</dbReference>
<evidence type="ECO:0000256" key="3">
    <source>
        <dbReference type="ARBA" id="ARBA00022695"/>
    </source>
</evidence>
<feature type="domain" description="DNA-directed DNA polymerase family A palm" evidence="7">
    <location>
        <begin position="1464"/>
        <end position="1671"/>
    </location>
</feature>
<evidence type="ECO:0000313" key="8">
    <source>
        <dbReference type="EMBL" id="KAA8498912.1"/>
    </source>
</evidence>
<keyword evidence="3" id="KW-0548">Nucleotidyltransferase</keyword>
<dbReference type="PANTHER" id="PTHR10133">
    <property type="entry name" value="DNA POLYMERASE I"/>
    <property type="match status" value="1"/>
</dbReference>
<dbReference type="InterPro" id="IPR019760">
    <property type="entry name" value="DNA-dir_DNA_pol_A_CS"/>
</dbReference>
<dbReference type="SMART" id="SM00482">
    <property type="entry name" value="POLAc"/>
    <property type="match status" value="1"/>
</dbReference>
<evidence type="ECO:0000256" key="4">
    <source>
        <dbReference type="ARBA" id="ARBA00022932"/>
    </source>
</evidence>
<evidence type="ECO:0000256" key="5">
    <source>
        <dbReference type="ARBA" id="ARBA00049244"/>
    </source>
</evidence>
<dbReference type="PRINTS" id="PR00868">
    <property type="entry name" value="DNAPOLI"/>
</dbReference>
<dbReference type="EC" id="2.7.7.7" evidence="1"/>
<evidence type="ECO:0000259" key="7">
    <source>
        <dbReference type="SMART" id="SM00482"/>
    </source>
</evidence>
<dbReference type="SUPFAM" id="SSF47807">
    <property type="entry name" value="5' to 3' exonuclease, C-terminal subdomain"/>
    <property type="match status" value="1"/>
</dbReference>
<gene>
    <name evidence="8" type="ORF">FVE85_6497</name>
</gene>
<dbReference type="Gene3D" id="1.20.1060.10">
    <property type="entry name" value="Taq DNA Polymerase, Chain T, domain 4"/>
    <property type="match status" value="1"/>
</dbReference>
<dbReference type="Gene3D" id="1.10.150.20">
    <property type="entry name" value="5' to 3' exonuclease, C-terminal subdomain"/>
    <property type="match status" value="2"/>
</dbReference>
<feature type="region of interest" description="Disordered" evidence="6">
    <location>
        <begin position="1324"/>
        <end position="1343"/>
    </location>
</feature>
<dbReference type="SUPFAM" id="SSF56672">
    <property type="entry name" value="DNA/RNA polymerases"/>
    <property type="match status" value="1"/>
</dbReference>
<dbReference type="InterPro" id="IPR036279">
    <property type="entry name" value="5-3_exonuclease_C_sf"/>
</dbReference>
<dbReference type="EMBL" id="VRMN01000001">
    <property type="protein sequence ID" value="KAA8498912.1"/>
    <property type="molecule type" value="Genomic_DNA"/>
</dbReference>
<name>A0A5J4Z770_PORPP</name>
<keyword evidence="9" id="KW-1185">Reference proteome</keyword>
<accession>A0A5J4Z770</accession>
<dbReference type="Gene3D" id="3.30.70.370">
    <property type="match status" value="1"/>
</dbReference>
<reference evidence="9" key="1">
    <citation type="journal article" date="2019" name="Nat. Commun.">
        <title>Expansion of phycobilisome linker gene families in mesophilic red algae.</title>
        <authorList>
            <person name="Lee J."/>
            <person name="Kim D."/>
            <person name="Bhattacharya D."/>
            <person name="Yoon H.S."/>
        </authorList>
    </citation>
    <scope>NUCLEOTIDE SEQUENCE [LARGE SCALE GENOMIC DNA]</scope>
    <source>
        <strain evidence="9">CCMP 1328</strain>
    </source>
</reference>
<evidence type="ECO:0000313" key="9">
    <source>
        <dbReference type="Proteomes" id="UP000324585"/>
    </source>
</evidence>
<dbReference type="GO" id="GO:0006302">
    <property type="term" value="P:double-strand break repair"/>
    <property type="evidence" value="ECO:0007669"/>
    <property type="project" value="TreeGrafter"/>
</dbReference>
<dbReference type="PROSITE" id="PS00447">
    <property type="entry name" value="DNA_POLYMERASE_A"/>
    <property type="match status" value="1"/>
</dbReference>